<organism evidence="5 6">
    <name type="scientific">Pseudoxanthomonas composti</name>
    <dbReference type="NCBI Taxonomy" id="2137479"/>
    <lineage>
        <taxon>Bacteria</taxon>
        <taxon>Pseudomonadati</taxon>
        <taxon>Pseudomonadota</taxon>
        <taxon>Gammaproteobacteria</taxon>
        <taxon>Lysobacterales</taxon>
        <taxon>Lysobacteraceae</taxon>
        <taxon>Pseudoxanthomonas</taxon>
    </lineage>
</organism>
<dbReference type="AlphaFoldDB" id="A0A4Q1JVM2"/>
<evidence type="ECO:0000256" key="2">
    <source>
        <dbReference type="ARBA" id="ARBA00022679"/>
    </source>
</evidence>
<reference evidence="5 6" key="1">
    <citation type="submission" date="2019-01" db="EMBL/GenBank/DDBJ databases">
        <title>Pseudoxanthomonas composti sp. nov., isolated from compost.</title>
        <authorList>
            <person name="Yang G."/>
        </authorList>
    </citation>
    <scope>NUCLEOTIDE SEQUENCE [LARGE SCALE GENOMIC DNA]</scope>
    <source>
        <strain evidence="5 6">GSS15</strain>
    </source>
</reference>
<dbReference type="SUPFAM" id="SSF53613">
    <property type="entry name" value="Ribokinase-like"/>
    <property type="match status" value="1"/>
</dbReference>
<dbReference type="PANTHER" id="PTHR43320">
    <property type="entry name" value="SUGAR KINASE"/>
    <property type="match status" value="1"/>
</dbReference>
<evidence type="ECO:0000313" key="6">
    <source>
        <dbReference type="Proteomes" id="UP000289784"/>
    </source>
</evidence>
<comment type="similarity">
    <text evidence="1">Belongs to the carbohydrate kinase PfkB family.</text>
</comment>
<dbReference type="InterPro" id="IPR011611">
    <property type="entry name" value="PfkB_dom"/>
</dbReference>
<dbReference type="GO" id="GO:0016301">
    <property type="term" value="F:kinase activity"/>
    <property type="evidence" value="ECO:0007669"/>
    <property type="project" value="UniProtKB-KW"/>
</dbReference>
<accession>A0A4Q1JVM2</accession>
<evidence type="ECO:0000259" key="4">
    <source>
        <dbReference type="Pfam" id="PF00294"/>
    </source>
</evidence>
<evidence type="ECO:0000256" key="1">
    <source>
        <dbReference type="ARBA" id="ARBA00010688"/>
    </source>
</evidence>
<name>A0A4Q1JVM2_9GAMM</name>
<sequence>MPQAFRFVCFGEVLLRLGAPGRQPLLQSPMLEAHVGGAEANVAVSLARFGHHAALVSRVPDNPLGEAALGQLRRHGVDTTAVDCGEGRMGLYFLTTGAMQRPSQVVYDRAGSAFANTPPAAFDWPRLLEGAAWLHLSGITPALGADSAAAARDAARQARQQGVRVSFDGNYRPQLWQRWQGDAAGVLRELFSLADILFVDHRDLAVVLGQQVPPHQDAFEHAQATAALAFSSFPHLQWVACTHRQARASDHHLLSASICTRQEATFAPAMELSGVVDRIGGGDAFAAGILHGLTQAWPLPQVARFGLAAGCLKHSWPGDFSHSSEADVERLVQGASMDVSR</sequence>
<dbReference type="InterPro" id="IPR029056">
    <property type="entry name" value="Ribokinase-like"/>
</dbReference>
<dbReference type="Pfam" id="PF00294">
    <property type="entry name" value="PfkB"/>
    <property type="match status" value="1"/>
</dbReference>
<dbReference type="EMBL" id="SAWZ01000003">
    <property type="protein sequence ID" value="RXR06318.1"/>
    <property type="molecule type" value="Genomic_DNA"/>
</dbReference>
<dbReference type="InterPro" id="IPR052700">
    <property type="entry name" value="Carb_kinase_PfkB-like"/>
</dbReference>
<dbReference type="CDD" id="cd01166">
    <property type="entry name" value="KdgK"/>
    <property type="match status" value="1"/>
</dbReference>
<gene>
    <name evidence="5" type="ORF">EPA99_06560</name>
</gene>
<protein>
    <submittedName>
        <fullName evidence="5">Sugar kinase</fullName>
    </submittedName>
</protein>
<comment type="caution">
    <text evidence="5">The sequence shown here is derived from an EMBL/GenBank/DDBJ whole genome shotgun (WGS) entry which is preliminary data.</text>
</comment>
<dbReference type="RefSeq" id="WP_129470425.1">
    <property type="nucleotide sequence ID" value="NZ_SAWZ01000003.1"/>
</dbReference>
<evidence type="ECO:0000256" key="3">
    <source>
        <dbReference type="ARBA" id="ARBA00022777"/>
    </source>
</evidence>
<dbReference type="Proteomes" id="UP000289784">
    <property type="component" value="Unassembled WGS sequence"/>
</dbReference>
<dbReference type="PANTHER" id="PTHR43320:SF2">
    <property type="entry name" value="2-DEHYDRO-3-DEOXYGLUCONOKINASE_2-DEHYDRO-3-DEOXYGALACTONOKINASE"/>
    <property type="match status" value="1"/>
</dbReference>
<feature type="domain" description="Carbohydrate kinase PfkB" evidence="4">
    <location>
        <begin position="8"/>
        <end position="313"/>
    </location>
</feature>
<dbReference type="OrthoDB" id="9795789at2"/>
<proteinExistence type="inferred from homology"/>
<keyword evidence="2" id="KW-0808">Transferase</keyword>
<dbReference type="Gene3D" id="3.40.1190.20">
    <property type="match status" value="1"/>
</dbReference>
<keyword evidence="6" id="KW-1185">Reference proteome</keyword>
<evidence type="ECO:0000313" key="5">
    <source>
        <dbReference type="EMBL" id="RXR06318.1"/>
    </source>
</evidence>
<keyword evidence="3 5" id="KW-0418">Kinase</keyword>